<evidence type="ECO:0000256" key="1">
    <source>
        <dbReference type="SAM" id="MobiDB-lite"/>
    </source>
</evidence>
<feature type="compositionally biased region" description="Basic and acidic residues" evidence="1">
    <location>
        <begin position="26"/>
        <end position="37"/>
    </location>
</feature>
<organism evidence="2 3">
    <name type="scientific">Cupriavidus pauculus</name>
    <dbReference type="NCBI Taxonomy" id="82633"/>
    <lineage>
        <taxon>Bacteria</taxon>
        <taxon>Pseudomonadati</taxon>
        <taxon>Pseudomonadota</taxon>
        <taxon>Betaproteobacteria</taxon>
        <taxon>Burkholderiales</taxon>
        <taxon>Burkholderiaceae</taxon>
        <taxon>Cupriavidus</taxon>
    </lineage>
</organism>
<feature type="compositionally biased region" description="Polar residues" evidence="1">
    <location>
        <begin position="12"/>
        <end position="24"/>
    </location>
</feature>
<feature type="compositionally biased region" description="Basic and acidic residues" evidence="1">
    <location>
        <begin position="1"/>
        <end position="11"/>
    </location>
</feature>
<feature type="compositionally biased region" description="Basic and acidic residues" evidence="1">
    <location>
        <begin position="62"/>
        <end position="87"/>
    </location>
</feature>
<accession>A0A3G8HAA0</accession>
<proteinExistence type="predicted"/>
<dbReference type="OrthoDB" id="8966764at2"/>
<reference evidence="3" key="1">
    <citation type="submission" date="2018-11" db="EMBL/GenBank/DDBJ databases">
        <title>FDA dAtabase for Regulatory Grade micrObial Sequences (FDA-ARGOS): Supporting development and validation of Infectious Disease Dx tests.</title>
        <authorList>
            <person name="Goldberg B."/>
            <person name="Campos J."/>
            <person name="Tallon L."/>
            <person name="Sadzewicz L."/>
            <person name="Zhao X."/>
            <person name="Vavikolanu K."/>
            <person name="Mehta A."/>
            <person name="Aluvathingal J."/>
            <person name="Nadendla S."/>
            <person name="Geyer C."/>
            <person name="Nandy P."/>
            <person name="Yan Y."/>
            <person name="Sichtig H."/>
        </authorList>
    </citation>
    <scope>NUCLEOTIDE SEQUENCE [LARGE SCALE GENOMIC DNA]</scope>
    <source>
        <strain evidence="3">FDAARGOS_614</strain>
    </source>
</reference>
<dbReference type="Proteomes" id="UP000270411">
    <property type="component" value="Chromosome 2"/>
</dbReference>
<dbReference type="KEGG" id="cpau:EHF44_24350"/>
<dbReference type="AlphaFoldDB" id="A0A3G8HAA0"/>
<sequence length="108" mass="11405">MAQAKASKESQKPSAKPSTASADQASKGKADKAKKTYQEAVDESLDMTFPASDPISPSAAAHAERQTATKRDDVDWTLKKGSEHQPAGEKAAAHRPGATDKGGDKKKR</sequence>
<evidence type="ECO:0000313" key="2">
    <source>
        <dbReference type="EMBL" id="AZG16512.1"/>
    </source>
</evidence>
<dbReference type="EMBL" id="CP033970">
    <property type="protein sequence ID" value="AZG16512.1"/>
    <property type="molecule type" value="Genomic_DNA"/>
</dbReference>
<name>A0A3G8HAA0_9BURK</name>
<feature type="region of interest" description="Disordered" evidence="1">
    <location>
        <begin position="1"/>
        <end position="108"/>
    </location>
</feature>
<dbReference type="RefSeq" id="WP_124686242.1">
    <property type="nucleotide sequence ID" value="NZ_CP033970.1"/>
</dbReference>
<feature type="compositionally biased region" description="Low complexity" evidence="1">
    <location>
        <begin position="50"/>
        <end position="61"/>
    </location>
</feature>
<evidence type="ECO:0000313" key="3">
    <source>
        <dbReference type="Proteomes" id="UP000270411"/>
    </source>
</evidence>
<protein>
    <submittedName>
        <fullName evidence="2">Uncharacterized protein</fullName>
    </submittedName>
</protein>
<feature type="compositionally biased region" description="Basic and acidic residues" evidence="1">
    <location>
        <begin position="97"/>
        <end position="108"/>
    </location>
</feature>
<gene>
    <name evidence="2" type="ORF">EHF44_24350</name>
</gene>